<comment type="catalytic activity">
    <reaction evidence="5">
        <text>3'-dephospho-CoA + ATP = ADP + CoA + H(+)</text>
        <dbReference type="Rhea" id="RHEA:18245"/>
        <dbReference type="ChEBI" id="CHEBI:15378"/>
        <dbReference type="ChEBI" id="CHEBI:30616"/>
        <dbReference type="ChEBI" id="CHEBI:57287"/>
        <dbReference type="ChEBI" id="CHEBI:57328"/>
        <dbReference type="ChEBI" id="CHEBI:456216"/>
        <dbReference type="EC" id="2.7.1.24"/>
    </reaction>
</comment>
<evidence type="ECO:0000256" key="5">
    <source>
        <dbReference type="HAMAP-Rule" id="MF_00376"/>
    </source>
</evidence>
<comment type="caution">
    <text evidence="7">The sequence shown here is derived from an EMBL/GenBank/DDBJ whole genome shotgun (WGS) entry which is preliminary data.</text>
</comment>
<evidence type="ECO:0000256" key="4">
    <source>
        <dbReference type="ARBA" id="ARBA00022993"/>
    </source>
</evidence>
<dbReference type="PROSITE" id="PS51219">
    <property type="entry name" value="DPCK"/>
    <property type="match status" value="1"/>
</dbReference>
<dbReference type="CDD" id="cd02022">
    <property type="entry name" value="DPCK"/>
    <property type="match status" value="1"/>
</dbReference>
<dbReference type="Proteomes" id="UP000236654">
    <property type="component" value="Unassembled WGS sequence"/>
</dbReference>
<dbReference type="HAMAP" id="MF_00376">
    <property type="entry name" value="Dephospho_CoA_kinase"/>
    <property type="match status" value="1"/>
</dbReference>
<comment type="subcellular location">
    <subcellularLocation>
        <location evidence="5">Cytoplasm</location>
    </subcellularLocation>
</comment>
<proteinExistence type="inferred from homology"/>
<dbReference type="Pfam" id="PF01121">
    <property type="entry name" value="CoaE"/>
    <property type="match status" value="1"/>
</dbReference>
<dbReference type="InterPro" id="IPR001977">
    <property type="entry name" value="Depp_CoAkinase"/>
</dbReference>
<dbReference type="GO" id="GO:0004140">
    <property type="term" value="F:dephospho-CoA kinase activity"/>
    <property type="evidence" value="ECO:0007669"/>
    <property type="project" value="UniProtKB-UniRule"/>
</dbReference>
<evidence type="ECO:0000313" key="7">
    <source>
        <dbReference type="EMBL" id="PKR80864.1"/>
    </source>
</evidence>
<dbReference type="AlphaFoldDB" id="A0A2I0R2P9"/>
<dbReference type="NCBIfam" id="TIGR00152">
    <property type="entry name" value="dephospho-CoA kinase"/>
    <property type="match status" value="1"/>
</dbReference>
<organism evidence="7 8">
    <name type="scientific">Brumimicrobium salinarum</name>
    <dbReference type="NCBI Taxonomy" id="2058658"/>
    <lineage>
        <taxon>Bacteria</taxon>
        <taxon>Pseudomonadati</taxon>
        <taxon>Bacteroidota</taxon>
        <taxon>Flavobacteriia</taxon>
        <taxon>Flavobacteriales</taxon>
        <taxon>Crocinitomicaceae</taxon>
        <taxon>Brumimicrobium</taxon>
    </lineage>
</organism>
<dbReference type="PANTHER" id="PTHR10695">
    <property type="entry name" value="DEPHOSPHO-COA KINASE-RELATED"/>
    <property type="match status" value="1"/>
</dbReference>
<dbReference type="UniPathway" id="UPA00241">
    <property type="reaction ID" value="UER00356"/>
</dbReference>
<dbReference type="GO" id="GO:0005737">
    <property type="term" value="C:cytoplasm"/>
    <property type="evidence" value="ECO:0007669"/>
    <property type="project" value="UniProtKB-SubCell"/>
</dbReference>
<comment type="function">
    <text evidence="5">Catalyzes the phosphorylation of the 3'-hydroxyl group of dephosphocoenzyme A to form coenzyme A.</text>
</comment>
<sequence>MLKIGLTGGIGSGKSIIGKVLTIMGYPVFNSDDNAKLLMTESNDVKNEIKNVFGEEAYIDNQLNRSFLANKIFKNSAYKEQLNAIVHPAVRKAFHKWSKEQDASIIFNEAAILFETGRYTDFDYTILVTAPEEVRINRVIIRDGSNVQAVKDRINNQWPDEKKADLASYIITNDDSSLVTQQIEVILAEVKRADNQRKHN</sequence>
<keyword evidence="5" id="KW-0963">Cytoplasm</keyword>
<dbReference type="SUPFAM" id="SSF52540">
    <property type="entry name" value="P-loop containing nucleoside triphosphate hydrolases"/>
    <property type="match status" value="1"/>
</dbReference>
<gene>
    <name evidence="5" type="primary">coaE</name>
    <name evidence="7" type="ORF">CW751_06750</name>
</gene>
<dbReference type="OrthoDB" id="9812943at2"/>
<dbReference type="PANTHER" id="PTHR10695:SF46">
    <property type="entry name" value="BIFUNCTIONAL COENZYME A SYNTHASE-RELATED"/>
    <property type="match status" value="1"/>
</dbReference>
<dbReference type="EC" id="2.7.1.24" evidence="5 6"/>
<dbReference type="GO" id="GO:0015937">
    <property type="term" value="P:coenzyme A biosynthetic process"/>
    <property type="evidence" value="ECO:0007669"/>
    <property type="project" value="UniProtKB-UniRule"/>
</dbReference>
<keyword evidence="5" id="KW-0808">Transferase</keyword>
<name>A0A2I0R2P9_9FLAO</name>
<dbReference type="Gene3D" id="3.40.50.300">
    <property type="entry name" value="P-loop containing nucleotide triphosphate hydrolases"/>
    <property type="match status" value="1"/>
</dbReference>
<evidence type="ECO:0000256" key="6">
    <source>
        <dbReference type="NCBIfam" id="TIGR00152"/>
    </source>
</evidence>
<evidence type="ECO:0000256" key="1">
    <source>
        <dbReference type="ARBA" id="ARBA00009018"/>
    </source>
</evidence>
<dbReference type="RefSeq" id="WP_101334246.1">
    <property type="nucleotide sequence ID" value="NZ_PJNI01000007.1"/>
</dbReference>
<reference evidence="7 8" key="1">
    <citation type="submission" date="2017-12" db="EMBL/GenBank/DDBJ databases">
        <title>The draft genome sequence of Brumimicrobium saltpan LHR20.</title>
        <authorList>
            <person name="Do Z.-J."/>
            <person name="Luo H.-R."/>
        </authorList>
    </citation>
    <scope>NUCLEOTIDE SEQUENCE [LARGE SCALE GENOMIC DNA]</scope>
    <source>
        <strain evidence="7 8">LHR20</strain>
    </source>
</reference>
<protein>
    <recommendedName>
        <fullName evidence="5 6">Dephospho-CoA kinase</fullName>
        <ecNumber evidence="5 6">2.7.1.24</ecNumber>
    </recommendedName>
    <alternativeName>
        <fullName evidence="5">Dephosphocoenzyme A kinase</fullName>
    </alternativeName>
</protein>
<keyword evidence="2 5" id="KW-0547">Nucleotide-binding</keyword>
<keyword evidence="3 5" id="KW-0067">ATP-binding</keyword>
<evidence type="ECO:0000313" key="8">
    <source>
        <dbReference type="Proteomes" id="UP000236654"/>
    </source>
</evidence>
<keyword evidence="4 5" id="KW-0173">Coenzyme A biosynthesis</keyword>
<accession>A0A2I0R2P9</accession>
<keyword evidence="8" id="KW-1185">Reference proteome</keyword>
<feature type="binding site" evidence="5">
    <location>
        <begin position="11"/>
        <end position="16"/>
    </location>
    <ligand>
        <name>ATP</name>
        <dbReference type="ChEBI" id="CHEBI:30616"/>
    </ligand>
</feature>
<keyword evidence="5 7" id="KW-0418">Kinase</keyword>
<dbReference type="EMBL" id="PJNI01000007">
    <property type="protein sequence ID" value="PKR80864.1"/>
    <property type="molecule type" value="Genomic_DNA"/>
</dbReference>
<comment type="pathway">
    <text evidence="5">Cofactor biosynthesis; coenzyme A biosynthesis; CoA from (R)-pantothenate: step 5/5.</text>
</comment>
<dbReference type="GO" id="GO:0005524">
    <property type="term" value="F:ATP binding"/>
    <property type="evidence" value="ECO:0007669"/>
    <property type="project" value="UniProtKB-UniRule"/>
</dbReference>
<evidence type="ECO:0000256" key="2">
    <source>
        <dbReference type="ARBA" id="ARBA00022741"/>
    </source>
</evidence>
<comment type="similarity">
    <text evidence="1 5">Belongs to the CoaE family.</text>
</comment>
<dbReference type="InterPro" id="IPR027417">
    <property type="entry name" value="P-loop_NTPase"/>
</dbReference>
<evidence type="ECO:0000256" key="3">
    <source>
        <dbReference type="ARBA" id="ARBA00022840"/>
    </source>
</evidence>